<reference evidence="1 2" key="1">
    <citation type="journal article" date="2013" name="PLoS ONE">
        <title>Assembly-driven community genomics of a hypersaline microbial ecosystem.</title>
        <authorList>
            <person name="Podell S."/>
            <person name="Ugalde J.A."/>
            <person name="Narasingarao P."/>
            <person name="Banfield J.F."/>
            <person name="Heidelberg K.B."/>
            <person name="Allen E.E."/>
        </authorList>
    </citation>
    <scope>NUCLEOTIDE SEQUENCE [LARGE SCALE GENOMIC DNA]</scope>
    <source>
        <strain evidence="2">J07HQW1</strain>
    </source>
</reference>
<sequence>MSDYSQMSEIRVTFDGCPDTTPLDWKDSASLYKLTTAAWKQHIPRNAS</sequence>
<dbReference type="Proteomes" id="UP000030649">
    <property type="component" value="Unassembled WGS sequence"/>
</dbReference>
<evidence type="ECO:0000313" key="2">
    <source>
        <dbReference type="Proteomes" id="UP000030649"/>
    </source>
</evidence>
<dbReference type="STRING" id="1238424.J07HQW1_02261"/>
<dbReference type="AlphaFoldDB" id="U1PJ58"/>
<gene>
    <name evidence="1" type="ORF">J07HQW1_02261</name>
</gene>
<dbReference type="HOGENOM" id="CLU_3147909_0_0_2"/>
<organism evidence="1 2">
    <name type="scientific">Haloquadratum walsbyi J07HQW1</name>
    <dbReference type="NCBI Taxonomy" id="1238424"/>
    <lineage>
        <taxon>Archaea</taxon>
        <taxon>Methanobacteriati</taxon>
        <taxon>Methanobacteriota</taxon>
        <taxon>Stenosarchaea group</taxon>
        <taxon>Halobacteria</taxon>
        <taxon>Halobacteriales</taxon>
        <taxon>Haloferacaceae</taxon>
        <taxon>Haloquadratum</taxon>
    </lineage>
</organism>
<dbReference type="EMBL" id="KE356560">
    <property type="protein sequence ID" value="ERG92226.1"/>
    <property type="molecule type" value="Genomic_DNA"/>
</dbReference>
<evidence type="ECO:0000313" key="1">
    <source>
        <dbReference type="EMBL" id="ERG92226.1"/>
    </source>
</evidence>
<name>U1PJ58_9EURY</name>
<protein>
    <submittedName>
        <fullName evidence="1">Uncharacterized protein</fullName>
    </submittedName>
</protein>
<proteinExistence type="predicted"/>
<accession>U1PJ58</accession>